<organism evidence="2">
    <name type="scientific">Oryza nivara</name>
    <name type="common">Indian wild rice</name>
    <name type="synonym">Oryza sativa f. spontanea</name>
    <dbReference type="NCBI Taxonomy" id="4536"/>
    <lineage>
        <taxon>Eukaryota</taxon>
        <taxon>Viridiplantae</taxon>
        <taxon>Streptophyta</taxon>
        <taxon>Embryophyta</taxon>
        <taxon>Tracheophyta</taxon>
        <taxon>Spermatophyta</taxon>
        <taxon>Magnoliopsida</taxon>
        <taxon>Liliopsida</taxon>
        <taxon>Poales</taxon>
        <taxon>Poaceae</taxon>
        <taxon>BOP clade</taxon>
        <taxon>Oryzoideae</taxon>
        <taxon>Oryzeae</taxon>
        <taxon>Oryzinae</taxon>
        <taxon>Oryza</taxon>
    </lineage>
</organism>
<dbReference type="HOGENOM" id="CLU_2030467_0_0_1"/>
<dbReference type="EnsemblPlants" id="ONIVA12G04930.1">
    <property type="protein sequence ID" value="ONIVA12G04930.1"/>
    <property type="gene ID" value="ONIVA12G04930"/>
</dbReference>
<reference evidence="2" key="2">
    <citation type="submission" date="2018-04" db="EMBL/GenBank/DDBJ databases">
        <title>OnivRS2 (Oryza nivara Reference Sequence Version 2).</title>
        <authorList>
            <person name="Zhang J."/>
            <person name="Kudrna D."/>
            <person name="Lee S."/>
            <person name="Talag J."/>
            <person name="Rajasekar S."/>
            <person name="Welchert J."/>
            <person name="Hsing Y.-I."/>
            <person name="Wing R.A."/>
        </authorList>
    </citation>
    <scope>NUCLEOTIDE SEQUENCE [LARGE SCALE GENOMIC DNA]</scope>
    <source>
        <strain evidence="2">SL10</strain>
    </source>
</reference>
<accession>A0A0E0J7P0</accession>
<dbReference type="AlphaFoldDB" id="A0A0E0J7P0"/>
<feature type="region of interest" description="Disordered" evidence="1">
    <location>
        <begin position="34"/>
        <end position="58"/>
    </location>
</feature>
<reference evidence="2" key="1">
    <citation type="submission" date="2015-04" db="UniProtKB">
        <authorList>
            <consortium name="EnsemblPlants"/>
        </authorList>
    </citation>
    <scope>IDENTIFICATION</scope>
    <source>
        <strain evidence="2">SL10</strain>
    </source>
</reference>
<feature type="region of interest" description="Disordered" evidence="1">
    <location>
        <begin position="70"/>
        <end position="112"/>
    </location>
</feature>
<protein>
    <submittedName>
        <fullName evidence="2">Uncharacterized protein</fullName>
    </submittedName>
</protein>
<evidence type="ECO:0000313" key="3">
    <source>
        <dbReference type="Proteomes" id="UP000006591"/>
    </source>
</evidence>
<dbReference type="OMA" id="CRPVCPF"/>
<proteinExistence type="predicted"/>
<feature type="compositionally biased region" description="Polar residues" evidence="1">
    <location>
        <begin position="34"/>
        <end position="45"/>
    </location>
</feature>
<evidence type="ECO:0000256" key="1">
    <source>
        <dbReference type="SAM" id="MobiDB-lite"/>
    </source>
</evidence>
<dbReference type="Proteomes" id="UP000006591">
    <property type="component" value="Chromosome 12"/>
</dbReference>
<evidence type="ECO:0000313" key="2">
    <source>
        <dbReference type="EnsemblPlants" id="ONIVA12G04930.1"/>
    </source>
</evidence>
<name>A0A0E0J7P0_ORYNI</name>
<dbReference type="Gramene" id="ONIVA12G04930.1">
    <property type="protein sequence ID" value="ONIVA12G04930.1"/>
    <property type="gene ID" value="ONIVA12G04930"/>
</dbReference>
<keyword evidence="3" id="KW-1185">Reference proteome</keyword>
<sequence length="122" mass="12863">MGRILPRFRLSPRQPAATYASTFAGASPRLTAANATDASLTSATDRASRRIRPPRGRGCADLNARYRLLHPHPPATSQQRSASLRSSAVSPAAASAAPPPASPVAGPSWRTTNCRPVCPFCE</sequence>
<feature type="compositionally biased region" description="Low complexity" evidence="1">
    <location>
        <begin position="77"/>
        <end position="96"/>
    </location>
</feature>